<dbReference type="AlphaFoldDB" id="A0A139ACJ1"/>
<name>A0A139ACJ1_GONPJ</name>
<proteinExistence type="predicted"/>
<evidence type="ECO:0000256" key="1">
    <source>
        <dbReference type="SAM" id="MobiDB-lite"/>
    </source>
</evidence>
<protein>
    <submittedName>
        <fullName evidence="2">Uncharacterized protein</fullName>
    </submittedName>
</protein>
<dbReference type="Proteomes" id="UP000070544">
    <property type="component" value="Unassembled WGS sequence"/>
</dbReference>
<reference evidence="2 3" key="1">
    <citation type="journal article" date="2015" name="Genome Biol. Evol.">
        <title>Phylogenomic analyses indicate that early fungi evolved digesting cell walls of algal ancestors of land plants.</title>
        <authorList>
            <person name="Chang Y."/>
            <person name="Wang S."/>
            <person name="Sekimoto S."/>
            <person name="Aerts A.L."/>
            <person name="Choi C."/>
            <person name="Clum A."/>
            <person name="LaButti K.M."/>
            <person name="Lindquist E.A."/>
            <person name="Yee Ngan C."/>
            <person name="Ohm R.A."/>
            <person name="Salamov A.A."/>
            <person name="Grigoriev I.V."/>
            <person name="Spatafora J.W."/>
            <person name="Berbee M.L."/>
        </authorList>
    </citation>
    <scope>NUCLEOTIDE SEQUENCE [LARGE SCALE GENOMIC DNA]</scope>
    <source>
        <strain evidence="2 3">JEL478</strain>
    </source>
</reference>
<organism evidence="2 3">
    <name type="scientific">Gonapodya prolifera (strain JEL478)</name>
    <name type="common">Monoblepharis prolifera</name>
    <dbReference type="NCBI Taxonomy" id="1344416"/>
    <lineage>
        <taxon>Eukaryota</taxon>
        <taxon>Fungi</taxon>
        <taxon>Fungi incertae sedis</taxon>
        <taxon>Chytridiomycota</taxon>
        <taxon>Chytridiomycota incertae sedis</taxon>
        <taxon>Monoblepharidomycetes</taxon>
        <taxon>Monoblepharidales</taxon>
        <taxon>Gonapodyaceae</taxon>
        <taxon>Gonapodya</taxon>
    </lineage>
</organism>
<gene>
    <name evidence="2" type="ORF">M427DRAFT_57904</name>
</gene>
<dbReference type="EMBL" id="KQ965771">
    <property type="protein sequence ID" value="KXS14133.1"/>
    <property type="molecule type" value="Genomic_DNA"/>
</dbReference>
<keyword evidence="3" id="KW-1185">Reference proteome</keyword>
<evidence type="ECO:0000313" key="3">
    <source>
        <dbReference type="Proteomes" id="UP000070544"/>
    </source>
</evidence>
<feature type="region of interest" description="Disordered" evidence="1">
    <location>
        <begin position="90"/>
        <end position="112"/>
    </location>
</feature>
<accession>A0A139ACJ1</accession>
<evidence type="ECO:0000313" key="2">
    <source>
        <dbReference type="EMBL" id="KXS14133.1"/>
    </source>
</evidence>
<sequence length="241" mass="26458">MEKSLETMSFTTSCAIASGGSVGHLGGNVNGGIAILRDVVLDGANVTAWTVARLLQRANLVTLSVQQCDRVAVKAMRGFLKLRAILEEMTDEASEPDSETSNPPTRTEDEGPPMVNFIGHARIVFPNILSTYPSVYAGSCAGFVDLDDPKLHKLAARRTGHAKRNNPLETPPPLRVLFFCDECMRERACVGYGVYEDSTAELEWDPEDVDQRSCKRCSKRCRYCEACWKKAAGLKCGKSHK</sequence>